<protein>
    <submittedName>
        <fullName evidence="1">Uncharacterized protein</fullName>
    </submittedName>
</protein>
<proteinExistence type="predicted"/>
<reference evidence="1 2" key="1">
    <citation type="submission" date="2013-01" db="EMBL/GenBank/DDBJ databases">
        <title>The Genome Sequence of Clostridium colicanis 209318.</title>
        <authorList>
            <consortium name="The Broad Institute Genome Sequencing Platform"/>
            <person name="Earl A."/>
            <person name="Ward D."/>
            <person name="Feldgarden M."/>
            <person name="Gevers D."/>
            <person name="Courvalin P."/>
            <person name="Lambert T."/>
            <person name="Walker B."/>
            <person name="Young S.K."/>
            <person name="Zeng Q."/>
            <person name="Gargeya S."/>
            <person name="Fitzgerald M."/>
            <person name="Haas B."/>
            <person name="Abouelleil A."/>
            <person name="Alvarado L."/>
            <person name="Arachchi H.M."/>
            <person name="Berlin A.M."/>
            <person name="Chapman S.B."/>
            <person name="Dewar J."/>
            <person name="Goldberg J."/>
            <person name="Griggs A."/>
            <person name="Gujja S."/>
            <person name="Hansen M."/>
            <person name="Howarth C."/>
            <person name="Imamovic A."/>
            <person name="Larimer J."/>
            <person name="McCowan C."/>
            <person name="Murphy C."/>
            <person name="Neiman D."/>
            <person name="Pearson M."/>
            <person name="Priest M."/>
            <person name="Roberts A."/>
            <person name="Saif S."/>
            <person name="Shea T."/>
            <person name="Sisk P."/>
            <person name="Sykes S."/>
            <person name="Wortman J."/>
            <person name="Nusbaum C."/>
            <person name="Birren B."/>
        </authorList>
    </citation>
    <scope>NUCLEOTIDE SEQUENCE [LARGE SCALE GENOMIC DNA]</scope>
    <source>
        <strain evidence="1 2">209318</strain>
    </source>
</reference>
<evidence type="ECO:0000313" key="1">
    <source>
        <dbReference type="EMBL" id="ENY99481.1"/>
    </source>
</evidence>
<gene>
    <name evidence="1" type="ORF">HMPREF1092_03222</name>
</gene>
<name>N9XV39_9CLOT</name>
<comment type="caution">
    <text evidence="1">The sequence shown here is derived from an EMBL/GenBank/DDBJ whole genome shotgun (WGS) entry which is preliminary data.</text>
</comment>
<accession>N9XV39</accession>
<dbReference type="AlphaFoldDB" id="N9XV39"/>
<dbReference type="Proteomes" id="UP000013097">
    <property type="component" value="Unassembled WGS sequence"/>
</dbReference>
<dbReference type="RefSeq" id="WP_002599662.1">
    <property type="nucleotide sequence ID" value="NZ_KB850959.1"/>
</dbReference>
<dbReference type="PATRIC" id="fig|999411.4.peg.3137"/>
<evidence type="ECO:0000313" key="2">
    <source>
        <dbReference type="Proteomes" id="UP000013097"/>
    </source>
</evidence>
<organism evidence="1 2">
    <name type="scientific">Clostridium thermobutyricum</name>
    <dbReference type="NCBI Taxonomy" id="29372"/>
    <lineage>
        <taxon>Bacteria</taxon>
        <taxon>Bacillati</taxon>
        <taxon>Bacillota</taxon>
        <taxon>Clostridia</taxon>
        <taxon>Eubacteriales</taxon>
        <taxon>Clostridiaceae</taxon>
        <taxon>Clostridium</taxon>
    </lineage>
</organism>
<dbReference type="HOGENOM" id="CLU_2449384_0_0_9"/>
<keyword evidence="2" id="KW-1185">Reference proteome</keyword>
<sequence>MKFYTYDDVKTKLKGKNLIVLLGKSEGEYWGLFQDKEIKIKNEYFDIEKYDFIVCARVLSRKGNYFIPVGYSNESEWLKQEFSKIEWLN</sequence>
<dbReference type="EMBL" id="AGYT01000021">
    <property type="protein sequence ID" value="ENY99481.1"/>
    <property type="molecule type" value="Genomic_DNA"/>
</dbReference>